<keyword evidence="3 9" id="KW-0436">Ligase</keyword>
<evidence type="ECO:0000256" key="7">
    <source>
        <dbReference type="ARBA" id="ARBA00023146"/>
    </source>
</evidence>
<dbReference type="Gene3D" id="2.40.50.140">
    <property type="entry name" value="Nucleic acid-binding proteins"/>
    <property type="match status" value="1"/>
</dbReference>
<dbReference type="PANTHER" id="PTHR22594:SF34">
    <property type="entry name" value="ASPARAGINE--TRNA LIGASE, MITOCHONDRIAL-RELATED"/>
    <property type="match status" value="1"/>
</dbReference>
<keyword evidence="6" id="KW-0648">Protein biosynthesis</keyword>
<accession>A0A6A1W2H6</accession>
<dbReference type="NCBIfam" id="TIGR00457">
    <property type="entry name" value="asnS"/>
    <property type="match status" value="1"/>
</dbReference>
<dbReference type="GO" id="GO:0005739">
    <property type="term" value="C:mitochondrion"/>
    <property type="evidence" value="ECO:0007669"/>
    <property type="project" value="TreeGrafter"/>
</dbReference>
<keyword evidence="7" id="KW-0030">Aminoacyl-tRNA synthetase</keyword>
<keyword evidence="10" id="KW-1185">Reference proteome</keyword>
<dbReference type="PROSITE" id="PS50862">
    <property type="entry name" value="AA_TRNA_LIGASE_II"/>
    <property type="match status" value="1"/>
</dbReference>
<dbReference type="GO" id="GO:0005524">
    <property type="term" value="F:ATP binding"/>
    <property type="evidence" value="ECO:0007669"/>
    <property type="project" value="UniProtKB-KW"/>
</dbReference>
<dbReference type="GO" id="GO:0004816">
    <property type="term" value="F:asparagine-tRNA ligase activity"/>
    <property type="evidence" value="ECO:0007669"/>
    <property type="project" value="UniProtKB-EC"/>
</dbReference>
<evidence type="ECO:0000259" key="8">
    <source>
        <dbReference type="PROSITE" id="PS50862"/>
    </source>
</evidence>
<dbReference type="InterPro" id="IPR002312">
    <property type="entry name" value="Asp/Asn-tRNA-synth_IIb"/>
</dbReference>
<feature type="domain" description="Aminoacyl-transfer RNA synthetases class-II family profile" evidence="8">
    <location>
        <begin position="270"/>
        <end position="687"/>
    </location>
</feature>
<evidence type="ECO:0000256" key="5">
    <source>
        <dbReference type="ARBA" id="ARBA00022840"/>
    </source>
</evidence>
<organism evidence="9 10">
    <name type="scientific">Morella rubra</name>
    <name type="common">Chinese bayberry</name>
    <dbReference type="NCBI Taxonomy" id="262757"/>
    <lineage>
        <taxon>Eukaryota</taxon>
        <taxon>Viridiplantae</taxon>
        <taxon>Streptophyta</taxon>
        <taxon>Embryophyta</taxon>
        <taxon>Tracheophyta</taxon>
        <taxon>Spermatophyta</taxon>
        <taxon>Magnoliopsida</taxon>
        <taxon>eudicotyledons</taxon>
        <taxon>Gunneridae</taxon>
        <taxon>Pentapetalae</taxon>
        <taxon>rosids</taxon>
        <taxon>fabids</taxon>
        <taxon>Fagales</taxon>
        <taxon>Myricaceae</taxon>
        <taxon>Morella</taxon>
    </lineage>
</organism>
<evidence type="ECO:0000256" key="4">
    <source>
        <dbReference type="ARBA" id="ARBA00022741"/>
    </source>
</evidence>
<name>A0A6A1W2H6_9ROSI</name>
<dbReference type="SUPFAM" id="SSF50249">
    <property type="entry name" value="Nucleic acid-binding proteins"/>
    <property type="match status" value="1"/>
</dbReference>
<evidence type="ECO:0000256" key="1">
    <source>
        <dbReference type="ARBA" id="ARBA00008226"/>
    </source>
</evidence>
<reference evidence="9 10" key="1">
    <citation type="journal article" date="2019" name="Plant Biotechnol. J.">
        <title>The red bayberry genome and genetic basis of sex determination.</title>
        <authorList>
            <person name="Jia H.M."/>
            <person name="Jia H.J."/>
            <person name="Cai Q.L."/>
            <person name="Wang Y."/>
            <person name="Zhao H.B."/>
            <person name="Yang W.F."/>
            <person name="Wang G.Y."/>
            <person name="Li Y.H."/>
            <person name="Zhan D.L."/>
            <person name="Shen Y.T."/>
            <person name="Niu Q.F."/>
            <person name="Chang L."/>
            <person name="Qiu J."/>
            <person name="Zhao L."/>
            <person name="Xie H.B."/>
            <person name="Fu W.Y."/>
            <person name="Jin J."/>
            <person name="Li X.W."/>
            <person name="Jiao Y."/>
            <person name="Zhou C.C."/>
            <person name="Tu T."/>
            <person name="Chai C.Y."/>
            <person name="Gao J.L."/>
            <person name="Fan L.J."/>
            <person name="van de Weg E."/>
            <person name="Wang J.Y."/>
            <person name="Gao Z.S."/>
        </authorList>
    </citation>
    <scope>NUCLEOTIDE SEQUENCE [LARGE SCALE GENOMIC DNA]</scope>
    <source>
        <tissue evidence="9">Leaves</tissue>
    </source>
</reference>
<dbReference type="Gene3D" id="3.30.930.10">
    <property type="entry name" value="Bira Bifunctional Protein, Domain 2"/>
    <property type="match status" value="2"/>
</dbReference>
<dbReference type="PANTHER" id="PTHR22594">
    <property type="entry name" value="ASPARTYL/LYSYL-TRNA SYNTHETASE"/>
    <property type="match status" value="1"/>
</dbReference>
<dbReference type="SUPFAM" id="SSF55681">
    <property type="entry name" value="Class II aaRS and biotin synthetases"/>
    <property type="match status" value="2"/>
</dbReference>
<dbReference type="OrthoDB" id="1931232at2759"/>
<evidence type="ECO:0000313" key="9">
    <source>
        <dbReference type="EMBL" id="KAB1217010.1"/>
    </source>
</evidence>
<gene>
    <name evidence="9" type="ORF">CJ030_MR4G021311</name>
</gene>
<dbReference type="EMBL" id="RXIC02000022">
    <property type="protein sequence ID" value="KAB1217010.1"/>
    <property type="molecule type" value="Genomic_DNA"/>
</dbReference>
<comment type="similarity">
    <text evidence="1">Belongs to the class-II aminoacyl-tRNA synthetase family.</text>
</comment>
<evidence type="ECO:0000256" key="3">
    <source>
        <dbReference type="ARBA" id="ARBA00022598"/>
    </source>
</evidence>
<dbReference type="EC" id="6.1.1.22" evidence="2"/>
<comment type="caution">
    <text evidence="9">The sequence shown here is derived from an EMBL/GenBank/DDBJ whole genome shotgun (WGS) entry which is preliminary data.</text>
</comment>
<dbReference type="PRINTS" id="PR01042">
    <property type="entry name" value="TRNASYNTHASP"/>
</dbReference>
<dbReference type="CDD" id="cd04318">
    <property type="entry name" value="EcAsnRS_like_N"/>
    <property type="match status" value="1"/>
</dbReference>
<dbReference type="Proteomes" id="UP000516437">
    <property type="component" value="Chromosome 4"/>
</dbReference>
<protein>
    <recommendedName>
        <fullName evidence="2">asparagine--tRNA ligase</fullName>
        <ecNumber evidence="2">6.1.1.22</ecNumber>
    </recommendedName>
</protein>
<dbReference type="InterPro" id="IPR006195">
    <property type="entry name" value="aa-tRNA-synth_II"/>
</dbReference>
<evidence type="ECO:0000313" key="10">
    <source>
        <dbReference type="Proteomes" id="UP000516437"/>
    </source>
</evidence>
<keyword evidence="5" id="KW-0067">ATP-binding</keyword>
<dbReference type="InterPro" id="IPR004522">
    <property type="entry name" value="Asn-tRNA-ligase"/>
</dbReference>
<dbReference type="GO" id="GO:0006421">
    <property type="term" value="P:asparaginyl-tRNA aminoacylation"/>
    <property type="evidence" value="ECO:0007669"/>
    <property type="project" value="InterPro"/>
</dbReference>
<evidence type="ECO:0000256" key="2">
    <source>
        <dbReference type="ARBA" id="ARBA00012816"/>
    </source>
</evidence>
<keyword evidence="4" id="KW-0547">Nucleotide-binding</keyword>
<dbReference type="InterPro" id="IPR012340">
    <property type="entry name" value="NA-bd_OB-fold"/>
</dbReference>
<dbReference type="InterPro" id="IPR004364">
    <property type="entry name" value="Aa-tRNA-synt_II"/>
</dbReference>
<dbReference type="AlphaFoldDB" id="A0A6A1W2H6"/>
<proteinExistence type="inferred from homology"/>
<evidence type="ECO:0000256" key="6">
    <source>
        <dbReference type="ARBA" id="ARBA00022917"/>
    </source>
</evidence>
<dbReference type="InterPro" id="IPR045864">
    <property type="entry name" value="aa-tRNA-synth_II/BPL/LPL"/>
</dbReference>
<sequence>MAAAIAPATPLRLKSSAALRYLSLYNKRNPRPSFLPNSSEITKKPLIFPPFLHRSVPHSDAALPVHLRRCFCSVVSGALQSGEAVETTKQEFADKWRGEVGEKIGEFRKKLRIVDIKDGPDEGLGRLGHTLVVRGWVRTLRVQSSVTFIEVNDGSCLSNMQCVMDSDAEGYNQVEAGSIATGASVWVQGIVVASQGSKQKVELKVKKIVVAKPQNCYPETINLPKIKRKTFNLGKSDPSYPIQKKRVSREFLRTKAHLRPRTNTFGAVARVRNALAFATHKFFQEHGFVWVSSPIVTASDCEGAGEQFCVTTLIPGSGEAVDSPVDAIPKTKDGLIDWSQDFFGKPAFLTVSGQLNAETYATALSDVYTFGPTFRAENSNTSRHLAEFWMIEPELAFADLNDDMSCATAYLQYVVSYVLDNCKEDMDFFNTWIEKGIVDRLSDVAEKNFVQMTYTDAIELLLKAKKKFEFPVKWGCDLQSEHERYITEEAFSGCPDIKAFYMRQNDDGRTVAAMDVLVPRVSETETLYGEKCLYMSMLNGMASLSHPPWNVIVFEYLCQVGELIGGSQREERLEYLEGRLDELKLNRDSYWWYLDLRRYGSGQEFFCFKLRISLKSVTSEKGALKGKNQTKGDLYRSWPQEAVPRSEWEVAAGSGVKRGVPHAGFGLGFERLVQFATGIENIRDAIPFPRTPGSAEF</sequence>
<dbReference type="Pfam" id="PF00152">
    <property type="entry name" value="tRNA-synt_2"/>
    <property type="match status" value="2"/>
</dbReference>